<proteinExistence type="predicted"/>
<dbReference type="AlphaFoldDB" id="A0A158KPL9"/>
<dbReference type="SUPFAM" id="SSF51126">
    <property type="entry name" value="Pectin lyase-like"/>
    <property type="match status" value="1"/>
</dbReference>
<reference evidence="1" key="1">
    <citation type="submission" date="2016-01" db="EMBL/GenBank/DDBJ databases">
        <authorList>
            <person name="Peeters C."/>
        </authorList>
    </citation>
    <scope>NUCLEOTIDE SEQUENCE [LARGE SCALE GENOMIC DNA]</scope>
    <source>
        <strain evidence="1">LMG 22937</strain>
    </source>
</reference>
<dbReference type="Gene3D" id="2.160.20.10">
    <property type="entry name" value="Single-stranded right-handed beta-helix, Pectin lyase-like"/>
    <property type="match status" value="1"/>
</dbReference>
<accession>A0A158KPL9</accession>
<name>A0A158KPL9_9BURK</name>
<gene>
    <name evidence="1" type="ORF">AWB67_06104</name>
</gene>
<evidence type="ECO:0000313" key="2">
    <source>
        <dbReference type="Proteomes" id="UP000054925"/>
    </source>
</evidence>
<comment type="caution">
    <text evidence="1">The sequence shown here is derived from an EMBL/GenBank/DDBJ whole genome shotgun (WGS) entry which is preliminary data.</text>
</comment>
<dbReference type="InterPro" id="IPR011050">
    <property type="entry name" value="Pectin_lyase_fold/virulence"/>
</dbReference>
<evidence type="ECO:0000313" key="1">
    <source>
        <dbReference type="EMBL" id="SAL82371.1"/>
    </source>
</evidence>
<organism evidence="1 2">
    <name type="scientific">Caballeronia terrestris</name>
    <dbReference type="NCBI Taxonomy" id="1226301"/>
    <lineage>
        <taxon>Bacteria</taxon>
        <taxon>Pseudomonadati</taxon>
        <taxon>Pseudomonadota</taxon>
        <taxon>Betaproteobacteria</taxon>
        <taxon>Burkholderiales</taxon>
        <taxon>Burkholderiaceae</taxon>
        <taxon>Caballeronia</taxon>
    </lineage>
</organism>
<dbReference type="OrthoDB" id="241638at2"/>
<dbReference type="Proteomes" id="UP000054925">
    <property type="component" value="Unassembled WGS sequence"/>
</dbReference>
<evidence type="ECO:0008006" key="3">
    <source>
        <dbReference type="Google" id="ProtNLM"/>
    </source>
</evidence>
<protein>
    <recommendedName>
        <fullName evidence="3">Right handed beta helix domain-containing protein</fullName>
    </recommendedName>
</protein>
<dbReference type="EMBL" id="FCOL02000075">
    <property type="protein sequence ID" value="SAL82371.1"/>
    <property type="molecule type" value="Genomic_DNA"/>
</dbReference>
<dbReference type="InterPro" id="IPR012334">
    <property type="entry name" value="Pectin_lyas_fold"/>
</dbReference>
<keyword evidence="2" id="KW-1185">Reference proteome</keyword>
<sequence>MLPSTKQSLLASVKRTYPILAVTTFCMTRSALPDMHVTTLPKHPKCTVASFDRPALHSPRDPRFFGAKCDGMTDDTAAFQKAMDAGDVIVPARTCVIGHTVTIKVGNRRMECAKGAVLKRSVSGAHSMFLYDAADGLMLNNSIVGCTFEGANSPKPVVDWDAPGHWDIPVETSNNVSNFYLAGNTFRQFFGQSMFQTGGANGGNGDRVVFNTFENCPLYGPVFVGHRNGYVGYNKIIGCTAGVENDHATDNTGGNVFECNQVTSGEAPGWITGGVHGGLGTNYSGNIVRYNVVRGEHTGILIEHQGRGRNAKYLENDCGGGCKMR</sequence>